<proteinExistence type="predicted"/>
<reference evidence="3" key="1">
    <citation type="journal article" date="2014" name="Front. Microbiol.">
        <title>High frequency of phylogenetically diverse reductive dehalogenase-homologous genes in deep subseafloor sedimentary metagenomes.</title>
        <authorList>
            <person name="Kawai M."/>
            <person name="Futagami T."/>
            <person name="Toyoda A."/>
            <person name="Takaki Y."/>
            <person name="Nishi S."/>
            <person name="Hori S."/>
            <person name="Arai W."/>
            <person name="Tsubouchi T."/>
            <person name="Morono Y."/>
            <person name="Uchiyama I."/>
            <person name="Ito T."/>
            <person name="Fujiyama A."/>
            <person name="Inagaki F."/>
            <person name="Takami H."/>
        </authorList>
    </citation>
    <scope>NUCLEOTIDE SEQUENCE</scope>
    <source>
        <strain evidence="3">Expedition CK06-06</strain>
    </source>
</reference>
<dbReference type="SUPFAM" id="SSF52743">
    <property type="entry name" value="Subtilisin-like"/>
    <property type="match status" value="1"/>
</dbReference>
<feature type="non-terminal residue" evidence="3">
    <location>
        <position position="1"/>
    </location>
</feature>
<dbReference type="InterPro" id="IPR036852">
    <property type="entry name" value="Peptidase_S8/S53_dom_sf"/>
</dbReference>
<evidence type="ECO:0000259" key="2">
    <source>
        <dbReference type="Pfam" id="PF00082"/>
    </source>
</evidence>
<dbReference type="EMBL" id="BART01010810">
    <property type="protein sequence ID" value="GAG77210.1"/>
    <property type="molecule type" value="Genomic_DNA"/>
</dbReference>
<sequence>RIVRDADDTTPGNTPLIVCFSAGNRGNFGLTRPKAAKNPIVTGNFENYRPDEFGANADDINDRVGDSSIGNCADGRVKPDVVTPGQKDI</sequence>
<organism evidence="3">
    <name type="scientific">marine sediment metagenome</name>
    <dbReference type="NCBI Taxonomy" id="412755"/>
    <lineage>
        <taxon>unclassified sequences</taxon>
        <taxon>metagenomes</taxon>
        <taxon>ecological metagenomes</taxon>
    </lineage>
</organism>
<evidence type="ECO:0000256" key="1">
    <source>
        <dbReference type="SAM" id="MobiDB-lite"/>
    </source>
</evidence>
<dbReference type="Pfam" id="PF00082">
    <property type="entry name" value="Peptidase_S8"/>
    <property type="match status" value="1"/>
</dbReference>
<evidence type="ECO:0000313" key="3">
    <source>
        <dbReference type="EMBL" id="GAG77210.1"/>
    </source>
</evidence>
<feature type="region of interest" description="Disordered" evidence="1">
    <location>
        <begin position="66"/>
        <end position="89"/>
    </location>
</feature>
<dbReference type="GO" id="GO:0006508">
    <property type="term" value="P:proteolysis"/>
    <property type="evidence" value="ECO:0007669"/>
    <property type="project" value="InterPro"/>
</dbReference>
<dbReference type="GO" id="GO:0004252">
    <property type="term" value="F:serine-type endopeptidase activity"/>
    <property type="evidence" value="ECO:0007669"/>
    <property type="project" value="InterPro"/>
</dbReference>
<accession>X1A4Z7</accession>
<comment type="caution">
    <text evidence="3">The sequence shown here is derived from an EMBL/GenBank/DDBJ whole genome shotgun (WGS) entry which is preliminary data.</text>
</comment>
<gene>
    <name evidence="3" type="ORF">S01H4_23333</name>
</gene>
<dbReference type="Gene3D" id="3.40.50.200">
    <property type="entry name" value="Peptidase S8/S53 domain"/>
    <property type="match status" value="1"/>
</dbReference>
<feature type="domain" description="Peptidase S8/S53" evidence="2">
    <location>
        <begin position="16"/>
        <end position="85"/>
    </location>
</feature>
<dbReference type="AlphaFoldDB" id="X1A4Z7"/>
<name>X1A4Z7_9ZZZZ</name>
<protein>
    <recommendedName>
        <fullName evidence="2">Peptidase S8/S53 domain-containing protein</fullName>
    </recommendedName>
</protein>
<dbReference type="InterPro" id="IPR000209">
    <property type="entry name" value="Peptidase_S8/S53_dom"/>
</dbReference>